<dbReference type="AlphaFoldDB" id="A0A401XKM6"/>
<proteinExistence type="predicted"/>
<dbReference type="Proteomes" id="UP000286715">
    <property type="component" value="Unassembled WGS sequence"/>
</dbReference>
<keyword evidence="2" id="KW-1185">Reference proteome</keyword>
<comment type="caution">
    <text evidence="1">The sequence shown here is derived from an EMBL/GenBank/DDBJ whole genome shotgun (WGS) entry which is preliminary data.</text>
</comment>
<reference evidence="1 2" key="1">
    <citation type="submission" date="2018-11" db="EMBL/GenBank/DDBJ databases">
        <title>Schleiferia aggregans sp. nov., a moderately thermophilic heterotrophic bacterium isolated from microbial mats at a terrestrial hot spring.</title>
        <authorList>
            <person name="Iino T."/>
            <person name="Ohkuma M."/>
            <person name="Haruta S."/>
        </authorList>
    </citation>
    <scope>NUCLEOTIDE SEQUENCE [LARGE SCALE GENOMIC DNA]</scope>
    <source>
        <strain evidence="1 2">LA</strain>
    </source>
</reference>
<evidence type="ECO:0000313" key="1">
    <source>
        <dbReference type="EMBL" id="GCD77534.1"/>
    </source>
</evidence>
<dbReference type="EMBL" id="BHZE01000008">
    <property type="protein sequence ID" value="GCD77534.1"/>
    <property type="molecule type" value="Genomic_DNA"/>
</dbReference>
<organism evidence="1 2">
    <name type="scientific">Thermaurantimonas aggregans</name>
    <dbReference type="NCBI Taxonomy" id="2173829"/>
    <lineage>
        <taxon>Bacteria</taxon>
        <taxon>Pseudomonadati</taxon>
        <taxon>Bacteroidota</taxon>
        <taxon>Flavobacteriia</taxon>
        <taxon>Flavobacteriales</taxon>
        <taxon>Schleiferiaceae</taxon>
        <taxon>Thermaurantimonas</taxon>
    </lineage>
</organism>
<evidence type="ECO:0000313" key="2">
    <source>
        <dbReference type="Proteomes" id="UP000286715"/>
    </source>
</evidence>
<sequence length="185" mass="20079">MNAQHPAGAFYSPTTSIIQSPNSNLAIGVTPQSDWKFTIDARGNTSNPQSFKGLDIWTNSGEGPLGEPIVAQDVFRVRKFHLLGSIHQFPQDVFKIDGSGAVTGSSYRMQHINDSLRIGLSATNFISLSHHGLNWHKPQDNQPGALFFGNGGPLGLNTTDPQTTLHIKTWNVPANTSGKTYGLRI</sequence>
<gene>
    <name evidence="1" type="ORF">JCM31826_10160</name>
</gene>
<protein>
    <submittedName>
        <fullName evidence="1">Uncharacterized protein</fullName>
    </submittedName>
</protein>
<name>A0A401XKM6_9FLAO</name>
<accession>A0A401XKM6</accession>